<dbReference type="Gene3D" id="3.30.428.10">
    <property type="entry name" value="HIT-like"/>
    <property type="match status" value="1"/>
</dbReference>
<proteinExistence type="predicted"/>
<dbReference type="GO" id="GO:0047627">
    <property type="term" value="F:adenylylsulfatase activity"/>
    <property type="evidence" value="ECO:0007669"/>
    <property type="project" value="UniProtKB-ARBA"/>
</dbReference>
<reference evidence="5 6" key="1">
    <citation type="journal article" date="2014" name="Nat. Commun.">
        <title>Klebsormidium flaccidum genome reveals primary factors for plant terrestrial adaptation.</title>
        <authorList>
            <person name="Hori K."/>
            <person name="Maruyama F."/>
            <person name="Fujisawa T."/>
            <person name="Togashi T."/>
            <person name="Yamamoto N."/>
            <person name="Seo M."/>
            <person name="Sato S."/>
            <person name="Yamada T."/>
            <person name="Mori H."/>
            <person name="Tajima N."/>
            <person name="Moriyama T."/>
            <person name="Ikeuchi M."/>
            <person name="Watanabe M."/>
            <person name="Wada H."/>
            <person name="Kobayashi K."/>
            <person name="Saito M."/>
            <person name="Masuda T."/>
            <person name="Sasaki-Sekimoto Y."/>
            <person name="Mashiguchi K."/>
            <person name="Awai K."/>
            <person name="Shimojima M."/>
            <person name="Masuda S."/>
            <person name="Iwai M."/>
            <person name="Nobusawa T."/>
            <person name="Narise T."/>
            <person name="Kondo S."/>
            <person name="Saito H."/>
            <person name="Sato R."/>
            <person name="Murakawa M."/>
            <person name="Ihara Y."/>
            <person name="Oshima-Yamada Y."/>
            <person name="Ohtaka K."/>
            <person name="Satoh M."/>
            <person name="Sonobe K."/>
            <person name="Ishii M."/>
            <person name="Ohtani R."/>
            <person name="Kanamori-Sato M."/>
            <person name="Honoki R."/>
            <person name="Miyazaki D."/>
            <person name="Mochizuki H."/>
            <person name="Umetsu J."/>
            <person name="Higashi K."/>
            <person name="Shibata D."/>
            <person name="Kamiya Y."/>
            <person name="Sato N."/>
            <person name="Nakamura Y."/>
            <person name="Tabata S."/>
            <person name="Ida S."/>
            <person name="Kurokawa K."/>
            <person name="Ohta H."/>
        </authorList>
    </citation>
    <scope>NUCLEOTIDE SEQUENCE [LARGE SCALE GENOMIC DNA]</scope>
    <source>
        <strain evidence="5 6">NIES-2285</strain>
    </source>
</reference>
<accession>A0A1Y1HN21</accession>
<dbReference type="STRING" id="105231.A0A1Y1HN21"/>
<dbReference type="EMBL" id="DF236993">
    <property type="protein sequence ID" value="GAQ80030.1"/>
    <property type="molecule type" value="Genomic_DNA"/>
</dbReference>
<evidence type="ECO:0000313" key="5">
    <source>
        <dbReference type="EMBL" id="GAQ80030.1"/>
    </source>
</evidence>
<feature type="domain" description="HIT" evidence="4">
    <location>
        <begin position="108"/>
        <end position="215"/>
    </location>
</feature>
<evidence type="ECO:0000256" key="2">
    <source>
        <dbReference type="PIRSR" id="PIRSR601310-3"/>
    </source>
</evidence>
<name>A0A1Y1HN21_KLENI</name>
<dbReference type="InterPro" id="IPR001310">
    <property type="entry name" value="Histidine_triad_HIT"/>
</dbReference>
<protein>
    <submittedName>
        <fullName evidence="5">Histidine triad family protein</fullName>
    </submittedName>
</protein>
<feature type="active site" description="Tele-AMP-histidine intermediate" evidence="1">
    <location>
        <position position="202"/>
    </location>
</feature>
<sequence>MSIVAARLSARSGTHLAGSIVHDVHSSASRWIQKHLPRFYNSTARSATRSVPVRAPVSGTFCISRWLVRRTEKKLIRFRGASESTEAKAEMATQTGGLVATHGPDDCIFCKIIRGELPSYKLLETEHAVAFLDGFPMREGHVLLVPKIHAPFITDLSPEDAAQSLKELPRVAQAVQKAYGAEGISVAQNNGAPAGQVVFHVHFHIFPREQGDGLLKWSQGSKSMLAPDEAKRVQEKIRKHV</sequence>
<feature type="short sequence motif" description="Histidine triad motif" evidence="2 3">
    <location>
        <begin position="200"/>
        <end position="204"/>
    </location>
</feature>
<dbReference type="InterPro" id="IPR019808">
    <property type="entry name" value="Histidine_triad_CS"/>
</dbReference>
<dbReference type="OrthoDB" id="672793at2759"/>
<dbReference type="Pfam" id="PF01230">
    <property type="entry name" value="HIT"/>
    <property type="match status" value="1"/>
</dbReference>
<dbReference type="PRINTS" id="PR00332">
    <property type="entry name" value="HISTRIAD"/>
</dbReference>
<dbReference type="GO" id="GO:0009117">
    <property type="term" value="P:nucleotide metabolic process"/>
    <property type="evidence" value="ECO:0000318"/>
    <property type="project" value="GO_Central"/>
</dbReference>
<evidence type="ECO:0000256" key="1">
    <source>
        <dbReference type="PIRSR" id="PIRSR601310-1"/>
    </source>
</evidence>
<dbReference type="Proteomes" id="UP000054558">
    <property type="component" value="Unassembled WGS sequence"/>
</dbReference>
<evidence type="ECO:0000256" key="3">
    <source>
        <dbReference type="PROSITE-ProRule" id="PRU00464"/>
    </source>
</evidence>
<evidence type="ECO:0000313" key="6">
    <source>
        <dbReference type="Proteomes" id="UP000054558"/>
    </source>
</evidence>
<keyword evidence="6" id="KW-1185">Reference proteome</keyword>
<organism evidence="5 6">
    <name type="scientific">Klebsormidium nitens</name>
    <name type="common">Green alga</name>
    <name type="synonym">Ulothrix nitens</name>
    <dbReference type="NCBI Taxonomy" id="105231"/>
    <lineage>
        <taxon>Eukaryota</taxon>
        <taxon>Viridiplantae</taxon>
        <taxon>Streptophyta</taxon>
        <taxon>Klebsormidiophyceae</taxon>
        <taxon>Klebsormidiales</taxon>
        <taxon>Klebsormidiaceae</taxon>
        <taxon>Klebsormidium</taxon>
    </lineage>
</organism>
<dbReference type="SUPFAM" id="SSF54197">
    <property type="entry name" value="HIT-like"/>
    <property type="match status" value="1"/>
</dbReference>
<dbReference type="InterPro" id="IPR036265">
    <property type="entry name" value="HIT-like_sf"/>
</dbReference>
<gene>
    <name evidence="5" type="ORF">KFL_000440310</name>
</gene>
<dbReference type="PANTHER" id="PTHR46648">
    <property type="entry name" value="HIT FAMILY PROTEIN 1"/>
    <property type="match status" value="1"/>
</dbReference>
<dbReference type="PANTHER" id="PTHR46648:SF1">
    <property type="entry name" value="ADENOSINE 5'-MONOPHOSPHORAMIDASE HNT1"/>
    <property type="match status" value="1"/>
</dbReference>
<dbReference type="PROSITE" id="PS51084">
    <property type="entry name" value="HIT_2"/>
    <property type="match status" value="1"/>
</dbReference>
<dbReference type="InterPro" id="IPR039384">
    <property type="entry name" value="HINT"/>
</dbReference>
<dbReference type="PROSITE" id="PS00892">
    <property type="entry name" value="HIT_1"/>
    <property type="match status" value="1"/>
</dbReference>
<evidence type="ECO:0000259" key="4">
    <source>
        <dbReference type="PROSITE" id="PS51084"/>
    </source>
</evidence>
<dbReference type="AlphaFoldDB" id="A0A1Y1HN21"/>
<dbReference type="CDD" id="cd01277">
    <property type="entry name" value="HINT_subgroup"/>
    <property type="match status" value="1"/>
</dbReference>
<dbReference type="InterPro" id="IPR011146">
    <property type="entry name" value="HIT-like"/>
</dbReference>